<protein>
    <recommendedName>
        <fullName evidence="4">Nucleoside diphosphate kinase</fullName>
        <ecNumber evidence="3">2.7.4.6</ecNumber>
    </recommendedName>
</protein>
<dbReference type="GO" id="GO:0005524">
    <property type="term" value="F:ATP binding"/>
    <property type="evidence" value="ECO:0007669"/>
    <property type="project" value="UniProtKB-KW"/>
</dbReference>
<keyword evidence="11" id="KW-0546">Nucleotide metabolism</keyword>
<gene>
    <name evidence="13" type="primary">ndk_21</name>
    <name evidence="13" type="ORF">SDC9_134245</name>
</gene>
<dbReference type="PROSITE" id="PS51374">
    <property type="entry name" value="NDPK_LIKE"/>
    <property type="match status" value="1"/>
</dbReference>
<accession>A0A645DCU3</accession>
<evidence type="ECO:0000256" key="3">
    <source>
        <dbReference type="ARBA" id="ARBA00012966"/>
    </source>
</evidence>
<dbReference type="Pfam" id="PF00334">
    <property type="entry name" value="NDK"/>
    <property type="match status" value="1"/>
</dbReference>
<dbReference type="SMART" id="SM00562">
    <property type="entry name" value="NDK"/>
    <property type="match status" value="1"/>
</dbReference>
<dbReference type="PANTHER" id="PTHR11349">
    <property type="entry name" value="NUCLEOSIDE DIPHOSPHATE KINASE"/>
    <property type="match status" value="1"/>
</dbReference>
<evidence type="ECO:0000256" key="8">
    <source>
        <dbReference type="ARBA" id="ARBA00022777"/>
    </source>
</evidence>
<dbReference type="SUPFAM" id="SSF54919">
    <property type="entry name" value="Nucleoside diphosphate kinase, NDK"/>
    <property type="match status" value="1"/>
</dbReference>
<dbReference type="CDD" id="cd04413">
    <property type="entry name" value="NDPk_I"/>
    <property type="match status" value="1"/>
</dbReference>
<comment type="caution">
    <text evidence="13">The sequence shown here is derived from an EMBL/GenBank/DDBJ whole genome shotgun (WGS) entry which is preliminary data.</text>
</comment>
<reference evidence="13" key="1">
    <citation type="submission" date="2019-08" db="EMBL/GenBank/DDBJ databases">
        <authorList>
            <person name="Kucharzyk K."/>
            <person name="Murdoch R.W."/>
            <person name="Higgins S."/>
            <person name="Loffler F."/>
        </authorList>
    </citation>
    <scope>NUCLEOTIDE SEQUENCE</scope>
</reference>
<evidence type="ECO:0000256" key="5">
    <source>
        <dbReference type="ARBA" id="ARBA00022679"/>
    </source>
</evidence>
<dbReference type="EC" id="2.7.4.6" evidence="3"/>
<comment type="similarity">
    <text evidence="2">Belongs to the NDK family.</text>
</comment>
<dbReference type="InterPro" id="IPR036850">
    <property type="entry name" value="NDK-like_dom_sf"/>
</dbReference>
<evidence type="ECO:0000256" key="1">
    <source>
        <dbReference type="ARBA" id="ARBA00001946"/>
    </source>
</evidence>
<evidence type="ECO:0000256" key="6">
    <source>
        <dbReference type="ARBA" id="ARBA00022723"/>
    </source>
</evidence>
<evidence type="ECO:0000256" key="7">
    <source>
        <dbReference type="ARBA" id="ARBA00022741"/>
    </source>
</evidence>
<dbReference type="GO" id="GO:0046872">
    <property type="term" value="F:metal ion binding"/>
    <property type="evidence" value="ECO:0007669"/>
    <property type="project" value="UniProtKB-KW"/>
</dbReference>
<dbReference type="InterPro" id="IPR001564">
    <property type="entry name" value="Nucleoside_diP_kinase"/>
</dbReference>
<evidence type="ECO:0000256" key="9">
    <source>
        <dbReference type="ARBA" id="ARBA00022840"/>
    </source>
</evidence>
<dbReference type="GO" id="GO:0004550">
    <property type="term" value="F:nucleoside diphosphate kinase activity"/>
    <property type="evidence" value="ECO:0007669"/>
    <property type="project" value="UniProtKB-EC"/>
</dbReference>
<dbReference type="GO" id="GO:0006228">
    <property type="term" value="P:UTP biosynthetic process"/>
    <property type="evidence" value="ECO:0007669"/>
    <property type="project" value="InterPro"/>
</dbReference>
<dbReference type="AlphaFoldDB" id="A0A645DCU3"/>
<dbReference type="FunFam" id="3.30.70.141:FF:000003">
    <property type="entry name" value="Nucleoside diphosphate kinase"/>
    <property type="match status" value="1"/>
</dbReference>
<evidence type="ECO:0000256" key="10">
    <source>
        <dbReference type="ARBA" id="ARBA00022842"/>
    </source>
</evidence>
<dbReference type="Gene3D" id="3.30.70.141">
    <property type="entry name" value="Nucleoside diphosphate kinase-like domain"/>
    <property type="match status" value="1"/>
</dbReference>
<dbReference type="NCBIfam" id="NF001908">
    <property type="entry name" value="PRK00668.1"/>
    <property type="match status" value="1"/>
</dbReference>
<dbReference type="EMBL" id="VSSQ01035038">
    <property type="protein sequence ID" value="MPM87151.1"/>
    <property type="molecule type" value="Genomic_DNA"/>
</dbReference>
<name>A0A645DCU3_9ZZZZ</name>
<evidence type="ECO:0000259" key="12">
    <source>
        <dbReference type="SMART" id="SM00562"/>
    </source>
</evidence>
<keyword evidence="6" id="KW-0479">Metal-binding</keyword>
<evidence type="ECO:0000256" key="11">
    <source>
        <dbReference type="ARBA" id="ARBA00023080"/>
    </source>
</evidence>
<keyword evidence="8 13" id="KW-0418">Kinase</keyword>
<dbReference type="GO" id="GO:0006241">
    <property type="term" value="P:CTP biosynthetic process"/>
    <property type="evidence" value="ECO:0007669"/>
    <property type="project" value="InterPro"/>
</dbReference>
<dbReference type="HAMAP" id="MF_00451">
    <property type="entry name" value="NDP_kinase"/>
    <property type="match status" value="1"/>
</dbReference>
<feature type="domain" description="Nucleoside diphosphate kinase-like" evidence="12">
    <location>
        <begin position="3"/>
        <end position="140"/>
    </location>
</feature>
<dbReference type="InterPro" id="IPR034907">
    <property type="entry name" value="NDK-like_dom"/>
</dbReference>
<sequence>MKLTRTAVLVKPDGLQRGLIGEIIGRFERKGLKLIGLKMVRMSDEMLSQWYVEHKDKSFFSDLKSFMGSMPIVAMVWEGIDAVPVVRRLVGTTLGREAEGGSIRGDFGMSQQMNLIHASSNNDDAEREISIVFSTGELFKYHSVIETVVYAKGEADPEDDE</sequence>
<dbReference type="GO" id="GO:0006183">
    <property type="term" value="P:GTP biosynthetic process"/>
    <property type="evidence" value="ECO:0007669"/>
    <property type="project" value="InterPro"/>
</dbReference>
<proteinExistence type="inferred from homology"/>
<comment type="cofactor">
    <cofactor evidence="1">
        <name>Mg(2+)</name>
        <dbReference type="ChEBI" id="CHEBI:18420"/>
    </cofactor>
</comment>
<keyword evidence="10" id="KW-0460">Magnesium</keyword>
<evidence type="ECO:0000313" key="13">
    <source>
        <dbReference type="EMBL" id="MPM87151.1"/>
    </source>
</evidence>
<keyword evidence="9" id="KW-0067">ATP-binding</keyword>
<organism evidence="13">
    <name type="scientific">bioreactor metagenome</name>
    <dbReference type="NCBI Taxonomy" id="1076179"/>
    <lineage>
        <taxon>unclassified sequences</taxon>
        <taxon>metagenomes</taxon>
        <taxon>ecological metagenomes</taxon>
    </lineage>
</organism>
<evidence type="ECO:0000256" key="2">
    <source>
        <dbReference type="ARBA" id="ARBA00008142"/>
    </source>
</evidence>
<dbReference type="PRINTS" id="PR01243">
    <property type="entry name" value="NUCDPKINASE"/>
</dbReference>
<keyword evidence="5 13" id="KW-0808">Transferase</keyword>
<keyword evidence="7" id="KW-0547">Nucleotide-binding</keyword>
<evidence type="ECO:0000256" key="4">
    <source>
        <dbReference type="ARBA" id="ARBA00017632"/>
    </source>
</evidence>